<gene>
    <name evidence="1" type="ORF">PIB30_114982</name>
</gene>
<evidence type="ECO:0000313" key="1">
    <source>
        <dbReference type="EMBL" id="MED6167011.1"/>
    </source>
</evidence>
<sequence length="81" mass="8991">MVINVIKAMTHPAEESYEGCMFIDSLDKLVQEVQNEDSLLSLSADFDDSTKVIDEVSEGPISHDTETEKSKLELKAFPSTL</sequence>
<protein>
    <submittedName>
        <fullName evidence="1">Uncharacterized protein</fullName>
    </submittedName>
</protein>
<comment type="caution">
    <text evidence="1">The sequence shown here is derived from an EMBL/GenBank/DDBJ whole genome shotgun (WGS) entry which is preliminary data.</text>
</comment>
<reference evidence="1 2" key="1">
    <citation type="journal article" date="2023" name="Plants (Basel)">
        <title>Bridging the Gap: Combining Genomics and Transcriptomics Approaches to Understand Stylosanthes scabra, an Orphan Legume from the Brazilian Caatinga.</title>
        <authorList>
            <person name="Ferreira-Neto J.R.C."/>
            <person name="da Silva M.D."/>
            <person name="Binneck E."/>
            <person name="de Melo N.F."/>
            <person name="da Silva R.H."/>
            <person name="de Melo A.L.T.M."/>
            <person name="Pandolfi V."/>
            <person name="Bustamante F.O."/>
            <person name="Brasileiro-Vidal A.C."/>
            <person name="Benko-Iseppon A.M."/>
        </authorList>
    </citation>
    <scope>NUCLEOTIDE SEQUENCE [LARGE SCALE GENOMIC DNA]</scope>
    <source>
        <tissue evidence="1">Leaves</tissue>
    </source>
</reference>
<dbReference type="EMBL" id="JASCZI010132367">
    <property type="protein sequence ID" value="MED6167011.1"/>
    <property type="molecule type" value="Genomic_DNA"/>
</dbReference>
<proteinExistence type="predicted"/>
<evidence type="ECO:0000313" key="2">
    <source>
        <dbReference type="Proteomes" id="UP001341840"/>
    </source>
</evidence>
<keyword evidence="2" id="KW-1185">Reference proteome</keyword>
<feature type="non-terminal residue" evidence="1">
    <location>
        <position position="81"/>
    </location>
</feature>
<organism evidence="1 2">
    <name type="scientific">Stylosanthes scabra</name>
    <dbReference type="NCBI Taxonomy" id="79078"/>
    <lineage>
        <taxon>Eukaryota</taxon>
        <taxon>Viridiplantae</taxon>
        <taxon>Streptophyta</taxon>
        <taxon>Embryophyta</taxon>
        <taxon>Tracheophyta</taxon>
        <taxon>Spermatophyta</taxon>
        <taxon>Magnoliopsida</taxon>
        <taxon>eudicotyledons</taxon>
        <taxon>Gunneridae</taxon>
        <taxon>Pentapetalae</taxon>
        <taxon>rosids</taxon>
        <taxon>fabids</taxon>
        <taxon>Fabales</taxon>
        <taxon>Fabaceae</taxon>
        <taxon>Papilionoideae</taxon>
        <taxon>50 kb inversion clade</taxon>
        <taxon>dalbergioids sensu lato</taxon>
        <taxon>Dalbergieae</taxon>
        <taxon>Pterocarpus clade</taxon>
        <taxon>Stylosanthes</taxon>
    </lineage>
</organism>
<name>A0ABU6V079_9FABA</name>
<dbReference type="Proteomes" id="UP001341840">
    <property type="component" value="Unassembled WGS sequence"/>
</dbReference>
<accession>A0ABU6V079</accession>